<dbReference type="GeneID" id="5037900"/>
<protein>
    <submittedName>
        <fullName evidence="2">Uncharacterized protein</fullName>
    </submittedName>
</protein>
<dbReference type="AlphaFoldDB" id="A0DNV1"/>
<dbReference type="OMA" id="MNQINMI"/>
<name>A0DNV1_PARTE</name>
<dbReference type="Proteomes" id="UP000000600">
    <property type="component" value="Unassembled WGS sequence"/>
</dbReference>
<dbReference type="EMBL" id="CT868518">
    <property type="protein sequence ID" value="CAK84718.1"/>
    <property type="molecule type" value="Genomic_DNA"/>
</dbReference>
<dbReference type="KEGG" id="ptm:GSPATT00018914001"/>
<evidence type="ECO:0000313" key="3">
    <source>
        <dbReference type="Proteomes" id="UP000000600"/>
    </source>
</evidence>
<feature type="coiled-coil region" evidence="1">
    <location>
        <begin position="71"/>
        <end position="147"/>
    </location>
</feature>
<organism evidence="2 3">
    <name type="scientific">Paramecium tetraurelia</name>
    <dbReference type="NCBI Taxonomy" id="5888"/>
    <lineage>
        <taxon>Eukaryota</taxon>
        <taxon>Sar</taxon>
        <taxon>Alveolata</taxon>
        <taxon>Ciliophora</taxon>
        <taxon>Intramacronucleata</taxon>
        <taxon>Oligohymenophorea</taxon>
        <taxon>Peniculida</taxon>
        <taxon>Parameciidae</taxon>
        <taxon>Paramecium</taxon>
    </lineage>
</organism>
<dbReference type="HOGENOM" id="CLU_1043760_0_0_1"/>
<dbReference type="InParanoid" id="A0DNV1"/>
<gene>
    <name evidence="2" type="ORF">GSPATT00018914001</name>
</gene>
<dbReference type="RefSeq" id="XP_001452115.1">
    <property type="nucleotide sequence ID" value="XM_001452078.1"/>
</dbReference>
<sequence>MIINQKDFMFKEIKQELAQKYKQLEIDQIEIMQKLQCYKESAQNKQHVDNNSLLIDDIQNSSLLLLSNTQRDVADKTITDLKRALEQSERDRENKIEQINELKKLNQKLYEELNIAKNNVIKSNKLLNEITFQKEELMNQINMIRKRKSVDTSFYQTSITDITNQDISIQMNRKKSMSQYETADQKQLQQYKKFAECVKDMILKLQPKLYENQNVSLSDAWKWLKIIINDYVQIANTIKQLKQILNVEQPYIVLEVQQLINMIVYKQ</sequence>
<keyword evidence="3" id="KW-1185">Reference proteome</keyword>
<dbReference type="OrthoDB" id="299949at2759"/>
<keyword evidence="1" id="KW-0175">Coiled coil</keyword>
<evidence type="ECO:0000313" key="2">
    <source>
        <dbReference type="EMBL" id="CAK84718.1"/>
    </source>
</evidence>
<accession>A0DNV1</accession>
<evidence type="ECO:0000256" key="1">
    <source>
        <dbReference type="SAM" id="Coils"/>
    </source>
</evidence>
<reference evidence="2 3" key="1">
    <citation type="journal article" date="2006" name="Nature">
        <title>Global trends of whole-genome duplications revealed by the ciliate Paramecium tetraurelia.</title>
        <authorList>
            <consortium name="Genoscope"/>
            <person name="Aury J.-M."/>
            <person name="Jaillon O."/>
            <person name="Duret L."/>
            <person name="Noel B."/>
            <person name="Jubin C."/>
            <person name="Porcel B.M."/>
            <person name="Segurens B."/>
            <person name="Daubin V."/>
            <person name="Anthouard V."/>
            <person name="Aiach N."/>
            <person name="Arnaiz O."/>
            <person name="Billaut A."/>
            <person name="Beisson J."/>
            <person name="Blanc I."/>
            <person name="Bouhouche K."/>
            <person name="Camara F."/>
            <person name="Duharcourt S."/>
            <person name="Guigo R."/>
            <person name="Gogendeau D."/>
            <person name="Katinka M."/>
            <person name="Keller A.-M."/>
            <person name="Kissmehl R."/>
            <person name="Klotz C."/>
            <person name="Koll F."/>
            <person name="Le Moue A."/>
            <person name="Lepere C."/>
            <person name="Malinsky S."/>
            <person name="Nowacki M."/>
            <person name="Nowak J.K."/>
            <person name="Plattner H."/>
            <person name="Poulain J."/>
            <person name="Ruiz F."/>
            <person name="Serrano V."/>
            <person name="Zagulski M."/>
            <person name="Dessen P."/>
            <person name="Betermier M."/>
            <person name="Weissenbach J."/>
            <person name="Scarpelli C."/>
            <person name="Schachter V."/>
            <person name="Sperling L."/>
            <person name="Meyer E."/>
            <person name="Cohen J."/>
            <person name="Wincker P."/>
        </authorList>
    </citation>
    <scope>NUCLEOTIDE SEQUENCE [LARGE SCALE GENOMIC DNA]</scope>
    <source>
        <strain evidence="2 3">Stock d4-2</strain>
    </source>
</reference>
<proteinExistence type="predicted"/>